<dbReference type="AlphaFoldDB" id="A0A2I0T122"/>
<dbReference type="EMBL" id="KZ526843">
    <property type="protein sequence ID" value="PKU27472.1"/>
    <property type="molecule type" value="Genomic_DNA"/>
</dbReference>
<organism evidence="1 2">
    <name type="scientific">Limosa lapponica baueri</name>
    <dbReference type="NCBI Taxonomy" id="1758121"/>
    <lineage>
        <taxon>Eukaryota</taxon>
        <taxon>Metazoa</taxon>
        <taxon>Chordata</taxon>
        <taxon>Craniata</taxon>
        <taxon>Vertebrata</taxon>
        <taxon>Euteleostomi</taxon>
        <taxon>Archelosauria</taxon>
        <taxon>Archosauria</taxon>
        <taxon>Dinosauria</taxon>
        <taxon>Saurischia</taxon>
        <taxon>Theropoda</taxon>
        <taxon>Coelurosauria</taxon>
        <taxon>Aves</taxon>
        <taxon>Neognathae</taxon>
        <taxon>Neoaves</taxon>
        <taxon>Charadriiformes</taxon>
        <taxon>Scolopacidae</taxon>
        <taxon>Limosa</taxon>
    </lineage>
</organism>
<dbReference type="OrthoDB" id="190265at2759"/>
<reference evidence="2" key="2">
    <citation type="submission" date="2017-12" db="EMBL/GenBank/DDBJ databases">
        <title>Genome sequence of the Bar-tailed Godwit (Limosa lapponica baueri).</title>
        <authorList>
            <person name="Lima N.C.B."/>
            <person name="Parody-Merino A.M."/>
            <person name="Battley P.F."/>
            <person name="Fidler A.E."/>
            <person name="Prosdocimi F."/>
        </authorList>
    </citation>
    <scope>NUCLEOTIDE SEQUENCE [LARGE SCALE GENOMIC DNA]</scope>
</reference>
<dbReference type="Proteomes" id="UP000233556">
    <property type="component" value="Unassembled WGS sequence"/>
</dbReference>
<evidence type="ECO:0000313" key="2">
    <source>
        <dbReference type="Proteomes" id="UP000233556"/>
    </source>
</evidence>
<gene>
    <name evidence="1" type="ORF">llap_22224</name>
</gene>
<evidence type="ECO:0000313" key="1">
    <source>
        <dbReference type="EMBL" id="PKU27472.1"/>
    </source>
</evidence>
<sequence length="78" mass="8900">MDGDLIDAVNRGNYGWRAANYSQFWGMTLEDGIRHRLGTFRPSPTVMNMNEMHGSKTRHLVLPLPKEPEAEEPKFRAG</sequence>
<name>A0A2I0T122_LIMLA</name>
<reference evidence="2" key="1">
    <citation type="submission" date="2017-11" db="EMBL/GenBank/DDBJ databases">
        <authorList>
            <person name="Lima N.C."/>
            <person name="Parody-Merino A.M."/>
            <person name="Battley P.F."/>
            <person name="Fidler A.E."/>
            <person name="Prosdocimi F."/>
        </authorList>
    </citation>
    <scope>NUCLEOTIDE SEQUENCE [LARGE SCALE GENOMIC DNA]</scope>
</reference>
<keyword evidence="2" id="KW-1185">Reference proteome</keyword>
<protein>
    <submittedName>
        <fullName evidence="1">Uncharacterized protein</fullName>
    </submittedName>
</protein>
<accession>A0A2I0T122</accession>
<proteinExistence type="predicted"/>